<comment type="caution">
    <text evidence="1">The sequence shown here is derived from an EMBL/GenBank/DDBJ whole genome shotgun (WGS) entry which is preliminary data.</text>
</comment>
<evidence type="ECO:0000313" key="1">
    <source>
        <dbReference type="EMBL" id="NNH72891.1"/>
    </source>
</evidence>
<accession>A0A849CH43</accession>
<gene>
    <name evidence="1" type="ORF">HLB23_24040</name>
</gene>
<sequence>MGIFRRRNRKSQRRDKSAGIGTDLAGEAVVGMVEVAGPGLFRLVAGGLGRLVSTIVHAVH</sequence>
<dbReference type="AlphaFoldDB" id="A0A849CH43"/>
<name>A0A849CH43_9NOCA</name>
<dbReference type="EMBL" id="JABELX010000008">
    <property type="protein sequence ID" value="NNH72891.1"/>
    <property type="molecule type" value="Genomic_DNA"/>
</dbReference>
<protein>
    <submittedName>
        <fullName evidence="1">Uncharacterized protein</fullName>
    </submittedName>
</protein>
<proteinExistence type="predicted"/>
<keyword evidence="2" id="KW-1185">Reference proteome</keyword>
<evidence type="ECO:0000313" key="2">
    <source>
        <dbReference type="Proteomes" id="UP000586827"/>
    </source>
</evidence>
<reference evidence="1 2" key="1">
    <citation type="submission" date="2020-05" db="EMBL/GenBank/DDBJ databases">
        <title>MicrobeNet Type strains.</title>
        <authorList>
            <person name="Nicholson A.C."/>
        </authorList>
    </citation>
    <scope>NUCLEOTIDE SEQUENCE [LARGE SCALE GENOMIC DNA]</scope>
    <source>
        <strain evidence="1 2">JCM 3224</strain>
    </source>
</reference>
<dbReference type="RefSeq" id="WP_067523862.1">
    <property type="nucleotide sequence ID" value="NZ_JABELX010000008.1"/>
</dbReference>
<dbReference type="Proteomes" id="UP000586827">
    <property type="component" value="Unassembled WGS sequence"/>
</dbReference>
<organism evidence="1 2">
    <name type="scientific">Nocardia uniformis</name>
    <dbReference type="NCBI Taxonomy" id="53432"/>
    <lineage>
        <taxon>Bacteria</taxon>
        <taxon>Bacillati</taxon>
        <taxon>Actinomycetota</taxon>
        <taxon>Actinomycetes</taxon>
        <taxon>Mycobacteriales</taxon>
        <taxon>Nocardiaceae</taxon>
        <taxon>Nocardia</taxon>
    </lineage>
</organism>